<accession>A0A1G8FN15</accession>
<dbReference type="Proteomes" id="UP000198923">
    <property type="component" value="Unassembled WGS sequence"/>
</dbReference>
<name>A0A1G8FN15_9ACTN</name>
<dbReference type="EMBL" id="FNCN01000024">
    <property type="protein sequence ID" value="SDH83477.1"/>
    <property type="molecule type" value="Genomic_DNA"/>
</dbReference>
<dbReference type="AlphaFoldDB" id="A0A1G8FN15"/>
<evidence type="ECO:0000313" key="2">
    <source>
        <dbReference type="Proteomes" id="UP000198923"/>
    </source>
</evidence>
<reference evidence="1 2" key="1">
    <citation type="submission" date="2016-10" db="EMBL/GenBank/DDBJ databases">
        <authorList>
            <person name="de Groot N.N."/>
        </authorList>
    </citation>
    <scope>NUCLEOTIDE SEQUENCE [LARGE SCALE GENOMIC DNA]</scope>
    <source>
        <strain evidence="1 2">CPCC 201354</strain>
    </source>
</reference>
<organism evidence="1 2">
    <name type="scientific">Sinosporangium album</name>
    <dbReference type="NCBI Taxonomy" id="504805"/>
    <lineage>
        <taxon>Bacteria</taxon>
        <taxon>Bacillati</taxon>
        <taxon>Actinomycetota</taxon>
        <taxon>Actinomycetes</taxon>
        <taxon>Streptosporangiales</taxon>
        <taxon>Streptosporangiaceae</taxon>
        <taxon>Sinosporangium</taxon>
    </lineage>
</organism>
<evidence type="ECO:0000313" key="1">
    <source>
        <dbReference type="EMBL" id="SDH83477.1"/>
    </source>
</evidence>
<protein>
    <submittedName>
        <fullName evidence="1">Uncharacterized protein</fullName>
    </submittedName>
</protein>
<keyword evidence="2" id="KW-1185">Reference proteome</keyword>
<proteinExistence type="predicted"/>
<sequence>MTVVFRWPTRGGIYSVGMPESDSRDMKLWRISLGVHSEAVKELVEVAPHVAGARSRAVLGGEDQPFAQFDTHVGPVDPVMLPEPPQSVYGALRRLEIAAGLNGLRVRGCHVWWGLAVVPVEVRGRLPDQSVRQEPAHGPT</sequence>
<gene>
    <name evidence="1" type="ORF">SAMN05421505_12412</name>
</gene>